<accession>A0A2P7QFV3</accession>
<evidence type="ECO:0000256" key="1">
    <source>
        <dbReference type="PROSITE-ProRule" id="PRU00339"/>
    </source>
</evidence>
<dbReference type="EMBL" id="PXYI01000011">
    <property type="protein sequence ID" value="PSJ36871.1"/>
    <property type="molecule type" value="Genomic_DNA"/>
</dbReference>
<dbReference type="PANTHER" id="PTHR45588:SF1">
    <property type="entry name" value="WW DOMAIN-CONTAINING PROTEIN"/>
    <property type="match status" value="1"/>
</dbReference>
<dbReference type="InterPro" id="IPR011990">
    <property type="entry name" value="TPR-like_helical_dom_sf"/>
</dbReference>
<protein>
    <recommendedName>
        <fullName evidence="5">Cytochrome c domain-containing protein</fullName>
    </recommendedName>
</protein>
<sequence>MSGTLRGASVALAALAATLPVQALERAERFRAGGAFARCVSGAAEQGGGSAPAKPFRLKNFNYDTKLQADTANADAQAWFQQGLRLVWTYDEAEAIRNFREAQRLDPGCALCHWGEALARSPTLNLQPPYVDVDSASAAAQRALARAGKLGPRDRGLVNAIVTRAPASGSAFDNEGYVRAMAALAEQFPGEDAILVLASDAQIVRWAATVAPLQQAQSWLETVLRRNPQHKAAIHFYIHLSDIVDRPTLALSYADRLADSGAGASHLIHMASHTYYNNGRFADAVAANRKAIDAYGDYEKQGPVFSAYRRYLYAHDHHYAIEAALMRGDAHNAIEVAELFNDRFQAKDPLFRIRAAHYAAPYFAYGRHAPVQAVLATRPPATGWSGDVHALATAAWHYARGEAHARNNDAARVSEEARAIATLLDGPDGRALGPEGIALSIIAQNVLEGRAAMLRGDFAAAVTAYRAAMVEQGDAGLQFDPPPFWYGVRRSLAAAMLKAGDAEGAKRQLLASLGMFQEDGIALWTLGLVEFQLGNPDAGKAYQVRAQRAWAGESLDRMAIALF</sequence>
<keyword evidence="2" id="KW-0732">Signal</keyword>
<organism evidence="3 4">
    <name type="scientific">Allosphingosinicella deserti</name>
    <dbReference type="NCBI Taxonomy" id="2116704"/>
    <lineage>
        <taxon>Bacteria</taxon>
        <taxon>Pseudomonadati</taxon>
        <taxon>Pseudomonadota</taxon>
        <taxon>Alphaproteobacteria</taxon>
        <taxon>Sphingomonadales</taxon>
        <taxon>Sphingomonadaceae</taxon>
        <taxon>Allosphingosinicella</taxon>
    </lineage>
</organism>
<dbReference type="InterPro" id="IPR019734">
    <property type="entry name" value="TPR_rpt"/>
</dbReference>
<dbReference type="RefSeq" id="WP_106515685.1">
    <property type="nucleotide sequence ID" value="NZ_PXYI01000011.1"/>
</dbReference>
<name>A0A2P7QFV3_9SPHN</name>
<evidence type="ECO:0000313" key="4">
    <source>
        <dbReference type="Proteomes" id="UP000241167"/>
    </source>
</evidence>
<proteinExistence type="predicted"/>
<dbReference type="PROSITE" id="PS50005">
    <property type="entry name" value="TPR"/>
    <property type="match status" value="1"/>
</dbReference>
<feature type="repeat" description="TPR" evidence="1">
    <location>
        <begin position="76"/>
        <end position="109"/>
    </location>
</feature>
<dbReference type="Gene3D" id="1.25.40.10">
    <property type="entry name" value="Tetratricopeptide repeat domain"/>
    <property type="match status" value="2"/>
</dbReference>
<keyword evidence="4" id="KW-1185">Reference proteome</keyword>
<evidence type="ECO:0000256" key="2">
    <source>
        <dbReference type="SAM" id="SignalP"/>
    </source>
</evidence>
<keyword evidence="1" id="KW-0802">TPR repeat</keyword>
<dbReference type="OrthoDB" id="9778494at2"/>
<dbReference type="PANTHER" id="PTHR45588">
    <property type="entry name" value="TPR DOMAIN-CONTAINING PROTEIN"/>
    <property type="match status" value="1"/>
</dbReference>
<dbReference type="Proteomes" id="UP000241167">
    <property type="component" value="Unassembled WGS sequence"/>
</dbReference>
<feature type="chain" id="PRO_5015202116" description="Cytochrome c domain-containing protein" evidence="2">
    <location>
        <begin position="24"/>
        <end position="563"/>
    </location>
</feature>
<comment type="caution">
    <text evidence="3">The sequence shown here is derived from an EMBL/GenBank/DDBJ whole genome shotgun (WGS) entry which is preliminary data.</text>
</comment>
<gene>
    <name evidence="3" type="ORF">C7I55_24485</name>
</gene>
<evidence type="ECO:0000313" key="3">
    <source>
        <dbReference type="EMBL" id="PSJ36871.1"/>
    </source>
</evidence>
<dbReference type="SUPFAM" id="SSF48452">
    <property type="entry name" value="TPR-like"/>
    <property type="match status" value="2"/>
</dbReference>
<reference evidence="3 4" key="1">
    <citation type="submission" date="2018-03" db="EMBL/GenBank/DDBJ databases">
        <title>The draft genome of Sphingosinicella sp. GL-C-18.</title>
        <authorList>
            <person name="Liu L."/>
            <person name="Li L."/>
            <person name="Liang L."/>
            <person name="Zhang X."/>
            <person name="Wang T."/>
        </authorList>
    </citation>
    <scope>NUCLEOTIDE SEQUENCE [LARGE SCALE GENOMIC DNA]</scope>
    <source>
        <strain evidence="3 4">GL-C-18</strain>
    </source>
</reference>
<feature type="signal peptide" evidence="2">
    <location>
        <begin position="1"/>
        <end position="23"/>
    </location>
</feature>
<evidence type="ECO:0008006" key="5">
    <source>
        <dbReference type="Google" id="ProtNLM"/>
    </source>
</evidence>
<dbReference type="AlphaFoldDB" id="A0A2P7QFV3"/>